<feature type="transmembrane region" description="Helical" evidence="1">
    <location>
        <begin position="75"/>
        <end position="93"/>
    </location>
</feature>
<evidence type="ECO:0000256" key="1">
    <source>
        <dbReference type="SAM" id="Phobius"/>
    </source>
</evidence>
<dbReference type="EMBL" id="QUQO01000001">
    <property type="protein sequence ID" value="RFB04792.1"/>
    <property type="molecule type" value="Genomic_DNA"/>
</dbReference>
<feature type="transmembrane region" description="Helical" evidence="1">
    <location>
        <begin position="105"/>
        <end position="126"/>
    </location>
</feature>
<accession>A0A371RH81</accession>
<feature type="transmembrane region" description="Helical" evidence="1">
    <location>
        <begin position="12"/>
        <end position="30"/>
    </location>
</feature>
<feature type="transmembrane region" description="Helical" evidence="1">
    <location>
        <begin position="175"/>
        <end position="193"/>
    </location>
</feature>
<dbReference type="RefSeq" id="WP_116391425.1">
    <property type="nucleotide sequence ID" value="NZ_QUQO01000001.1"/>
</dbReference>
<proteinExistence type="predicted"/>
<name>A0A371RH81_9PROT</name>
<dbReference type="AlphaFoldDB" id="A0A371RH81"/>
<feature type="transmembrane region" description="Helical" evidence="1">
    <location>
        <begin position="242"/>
        <end position="260"/>
    </location>
</feature>
<feature type="transmembrane region" description="Helical" evidence="1">
    <location>
        <begin position="36"/>
        <end position="54"/>
    </location>
</feature>
<evidence type="ECO:0000313" key="2">
    <source>
        <dbReference type="EMBL" id="RFB04792.1"/>
    </source>
</evidence>
<reference evidence="2 3" key="1">
    <citation type="submission" date="2018-08" db="EMBL/GenBank/DDBJ databases">
        <title>Parvularcula sp. SM1705, isolated from surface water of the South Sea China.</title>
        <authorList>
            <person name="Sun L."/>
        </authorList>
    </citation>
    <scope>NUCLEOTIDE SEQUENCE [LARGE SCALE GENOMIC DNA]</scope>
    <source>
        <strain evidence="2 3">SM1705</strain>
    </source>
</reference>
<dbReference type="InParanoid" id="A0A371RH81"/>
<sequence>MTLPFPRAHFYVAAFFVVTIIAFHPSYFSALREAPAAHHFHGITATLWIVLLVTQSWSIHHRSWRVHAWSGRASLLLVPLFVAAGLLVTKITLLSPSPFTPMFGIPLAVADLAASIGFPFLYFLGLRNRRFPDRHARYMLSTVFLLVGPSIARLFANFVPGFWIRSPEELYKFGWSVDLSFGLACLFIIILMVRDGGAGKPVIPFGVGLGATLAMFLGYKVLGDAAFWVEGLSQDFAALSDSVIVTAGLLIGGLAGWLGWTFPAGQKAKREGDEVTV</sequence>
<keyword evidence="1" id="KW-1133">Transmembrane helix</keyword>
<dbReference type="OrthoDB" id="648493at2"/>
<comment type="caution">
    <text evidence="2">The sequence shown here is derived from an EMBL/GenBank/DDBJ whole genome shotgun (WGS) entry which is preliminary data.</text>
</comment>
<feature type="transmembrane region" description="Helical" evidence="1">
    <location>
        <begin position="138"/>
        <end position="163"/>
    </location>
</feature>
<keyword evidence="3" id="KW-1185">Reference proteome</keyword>
<keyword evidence="1" id="KW-0812">Transmembrane</keyword>
<dbReference type="Proteomes" id="UP000264589">
    <property type="component" value="Unassembled WGS sequence"/>
</dbReference>
<protein>
    <submittedName>
        <fullName evidence="2">Uncharacterized protein</fullName>
    </submittedName>
</protein>
<evidence type="ECO:0000313" key="3">
    <source>
        <dbReference type="Proteomes" id="UP000264589"/>
    </source>
</evidence>
<gene>
    <name evidence="2" type="ORF">DX908_05550</name>
</gene>
<organism evidence="2 3">
    <name type="scientific">Parvularcula marina</name>
    <dbReference type="NCBI Taxonomy" id="2292771"/>
    <lineage>
        <taxon>Bacteria</taxon>
        <taxon>Pseudomonadati</taxon>
        <taxon>Pseudomonadota</taxon>
        <taxon>Alphaproteobacteria</taxon>
        <taxon>Parvularculales</taxon>
        <taxon>Parvularculaceae</taxon>
        <taxon>Parvularcula</taxon>
    </lineage>
</organism>
<keyword evidence="1" id="KW-0472">Membrane</keyword>
<feature type="transmembrane region" description="Helical" evidence="1">
    <location>
        <begin position="202"/>
        <end position="222"/>
    </location>
</feature>